<evidence type="ECO:0000256" key="1">
    <source>
        <dbReference type="SAM" id="MobiDB-lite"/>
    </source>
</evidence>
<evidence type="ECO:0008006" key="4">
    <source>
        <dbReference type="Google" id="ProtNLM"/>
    </source>
</evidence>
<feature type="region of interest" description="Disordered" evidence="1">
    <location>
        <begin position="276"/>
        <end position="357"/>
    </location>
</feature>
<proteinExistence type="predicted"/>
<keyword evidence="3" id="KW-1185">Reference proteome</keyword>
<dbReference type="Proteomes" id="UP000076842">
    <property type="component" value="Unassembled WGS sequence"/>
</dbReference>
<feature type="compositionally biased region" description="Acidic residues" evidence="1">
    <location>
        <begin position="324"/>
        <end position="343"/>
    </location>
</feature>
<feature type="compositionally biased region" description="Basic and acidic residues" evidence="1">
    <location>
        <begin position="278"/>
        <end position="312"/>
    </location>
</feature>
<dbReference type="STRING" id="1353952.A0A165JNZ8"/>
<gene>
    <name evidence="2" type="ORF">CALCODRAFT_479290</name>
</gene>
<dbReference type="InParanoid" id="A0A165JNZ8"/>
<dbReference type="AlphaFoldDB" id="A0A165JNZ8"/>
<accession>A0A165JNZ8</accession>
<evidence type="ECO:0000313" key="2">
    <source>
        <dbReference type="EMBL" id="KZT62089.1"/>
    </source>
</evidence>
<name>A0A165JNZ8_9BASI</name>
<dbReference type="EMBL" id="KV423918">
    <property type="protein sequence ID" value="KZT62089.1"/>
    <property type="molecule type" value="Genomic_DNA"/>
</dbReference>
<evidence type="ECO:0000313" key="3">
    <source>
        <dbReference type="Proteomes" id="UP000076842"/>
    </source>
</evidence>
<dbReference type="OrthoDB" id="2536675at2759"/>
<reference evidence="2 3" key="1">
    <citation type="journal article" date="2016" name="Mol. Biol. Evol.">
        <title>Comparative Genomics of Early-Diverging Mushroom-Forming Fungi Provides Insights into the Origins of Lignocellulose Decay Capabilities.</title>
        <authorList>
            <person name="Nagy L.G."/>
            <person name="Riley R."/>
            <person name="Tritt A."/>
            <person name="Adam C."/>
            <person name="Daum C."/>
            <person name="Floudas D."/>
            <person name="Sun H."/>
            <person name="Yadav J.S."/>
            <person name="Pangilinan J."/>
            <person name="Larsson K.H."/>
            <person name="Matsuura K."/>
            <person name="Barry K."/>
            <person name="Labutti K."/>
            <person name="Kuo R."/>
            <person name="Ohm R.A."/>
            <person name="Bhattacharya S.S."/>
            <person name="Shirouzu T."/>
            <person name="Yoshinaga Y."/>
            <person name="Martin F.M."/>
            <person name="Grigoriev I.V."/>
            <person name="Hibbett D.S."/>
        </authorList>
    </citation>
    <scope>NUCLEOTIDE SEQUENCE [LARGE SCALE GENOMIC DNA]</scope>
    <source>
        <strain evidence="2 3">HHB12733</strain>
    </source>
</reference>
<sequence>MGITGLARWSNSNQQDLDIVCQRIVRTGGVHRGRWLLLMRTYRSTAATSSGTRGERIMHTVTPMGAADPCTYVWLEDGSVPSRGEYRSQLAEKGAEEAARSRMAMLKDEEPAHFRTTFVTLKPPNSLDMLLMNLRASWIPGRQIGEREAWNRAWQAAGNAPHLTLDGFIFHIGSDWIVRVGNLSSPAGGAKGMILEAEYLPLVHMPTREDGDVTKLNDFLSSFLAGLFPASPGARRTVAALEENLWVEASAEDIFENLYVVDEQREKVEVHVNGVSESQKDKAEGESMEVDKPLETPVEEEKAWAEGGKAEEEAVLADAGDEKPTEDETMEEEQDVELTEDDWVYGTDTVPPPDRLDWVGAEKDRRSAFSIMFVLRRENIL</sequence>
<organism evidence="2 3">
    <name type="scientific">Calocera cornea HHB12733</name>
    <dbReference type="NCBI Taxonomy" id="1353952"/>
    <lineage>
        <taxon>Eukaryota</taxon>
        <taxon>Fungi</taxon>
        <taxon>Dikarya</taxon>
        <taxon>Basidiomycota</taxon>
        <taxon>Agaricomycotina</taxon>
        <taxon>Dacrymycetes</taxon>
        <taxon>Dacrymycetales</taxon>
        <taxon>Dacrymycetaceae</taxon>
        <taxon>Calocera</taxon>
    </lineage>
</organism>
<protein>
    <recommendedName>
        <fullName evidence="4">Mediator complex subunit 20</fullName>
    </recommendedName>
</protein>